<dbReference type="InterPro" id="IPR037925">
    <property type="entry name" value="FlgE/F/G-like"/>
</dbReference>
<keyword evidence="10" id="KW-0969">Cilium</keyword>
<dbReference type="Pfam" id="PF00460">
    <property type="entry name" value="Flg_bb_rod"/>
    <property type="match status" value="1"/>
</dbReference>
<feature type="domain" description="Flagellar basal-body/hook protein C-terminal" evidence="7">
    <location>
        <begin position="409"/>
        <end position="450"/>
    </location>
</feature>
<dbReference type="EMBL" id="JAUSVX010000014">
    <property type="protein sequence ID" value="MDQ0473054.1"/>
    <property type="molecule type" value="Genomic_DNA"/>
</dbReference>
<dbReference type="PANTHER" id="PTHR30435">
    <property type="entry name" value="FLAGELLAR PROTEIN"/>
    <property type="match status" value="1"/>
</dbReference>
<dbReference type="SUPFAM" id="SSF117143">
    <property type="entry name" value="Flagellar hook protein flgE"/>
    <property type="match status" value="1"/>
</dbReference>
<dbReference type="InterPro" id="IPR011491">
    <property type="entry name" value="FlgE_D2"/>
</dbReference>
<evidence type="ECO:0000313" key="10">
    <source>
        <dbReference type="EMBL" id="MDQ0473054.1"/>
    </source>
</evidence>
<accession>A0ABU0JIF5</accession>
<dbReference type="RefSeq" id="WP_307280783.1">
    <property type="nucleotide sequence ID" value="NZ_JAUSVX010000014.1"/>
</dbReference>
<evidence type="ECO:0000256" key="1">
    <source>
        <dbReference type="ARBA" id="ARBA00004117"/>
    </source>
</evidence>
<gene>
    <name evidence="10" type="ORF">QO011_006087</name>
</gene>
<dbReference type="Gene3D" id="2.60.98.20">
    <property type="entry name" value="Flagellar hook protein FlgE"/>
    <property type="match status" value="1"/>
</dbReference>
<keyword evidence="4 5" id="KW-0975">Bacterial flagellum</keyword>
<reference evidence="10 11" key="1">
    <citation type="submission" date="2023-07" db="EMBL/GenBank/DDBJ databases">
        <title>Genomic Encyclopedia of Type Strains, Phase IV (KMG-IV): sequencing the most valuable type-strain genomes for metagenomic binning, comparative biology and taxonomic classification.</title>
        <authorList>
            <person name="Goeker M."/>
        </authorList>
    </citation>
    <scope>NUCLEOTIDE SEQUENCE [LARGE SCALE GENOMIC DNA]</scope>
    <source>
        <strain evidence="10 11">DSM 19619</strain>
    </source>
</reference>
<evidence type="ECO:0000256" key="3">
    <source>
        <dbReference type="ARBA" id="ARBA00019015"/>
    </source>
</evidence>
<dbReference type="InterPro" id="IPR010930">
    <property type="entry name" value="Flg_bb/hook_C_dom"/>
</dbReference>
<feature type="domain" description="Flagellar basal body rod protein N-terminal" evidence="6">
    <location>
        <begin position="7"/>
        <end position="37"/>
    </location>
</feature>
<dbReference type="PANTHER" id="PTHR30435:SF1">
    <property type="entry name" value="FLAGELLAR HOOK PROTEIN FLGE"/>
    <property type="match status" value="1"/>
</dbReference>
<dbReference type="InterPro" id="IPR037058">
    <property type="entry name" value="Falgellar_hook_FlgE_sf"/>
</dbReference>
<evidence type="ECO:0000259" key="6">
    <source>
        <dbReference type="Pfam" id="PF00460"/>
    </source>
</evidence>
<evidence type="ECO:0000259" key="8">
    <source>
        <dbReference type="Pfam" id="PF07559"/>
    </source>
</evidence>
<dbReference type="InterPro" id="IPR001444">
    <property type="entry name" value="Flag_bb_rod_N"/>
</dbReference>
<proteinExistence type="inferred from homology"/>
<dbReference type="Pfam" id="PF22692">
    <property type="entry name" value="LlgE_F_G_D1"/>
    <property type="match status" value="1"/>
</dbReference>
<keyword evidence="10" id="KW-0282">Flagellum</keyword>
<evidence type="ECO:0000313" key="11">
    <source>
        <dbReference type="Proteomes" id="UP001242480"/>
    </source>
</evidence>
<dbReference type="NCBIfam" id="TIGR03506">
    <property type="entry name" value="FlgEFG_subfam"/>
    <property type="match status" value="1"/>
</dbReference>
<dbReference type="Proteomes" id="UP001242480">
    <property type="component" value="Unassembled WGS sequence"/>
</dbReference>
<comment type="caution">
    <text evidence="10">The sequence shown here is derived from an EMBL/GenBank/DDBJ whole genome shotgun (WGS) entry which is preliminary data.</text>
</comment>
<dbReference type="InterPro" id="IPR053967">
    <property type="entry name" value="LlgE_F_G-like_D1"/>
</dbReference>
<protein>
    <recommendedName>
        <fullName evidence="3 5">Flagellar hook protein FlgE</fullName>
    </recommendedName>
</protein>
<comment type="similarity">
    <text evidence="2 5">Belongs to the flagella basal body rod proteins family.</text>
</comment>
<evidence type="ECO:0000256" key="5">
    <source>
        <dbReference type="RuleBase" id="RU362116"/>
    </source>
</evidence>
<dbReference type="Pfam" id="PF07559">
    <property type="entry name" value="FlgE_D2"/>
    <property type="match status" value="1"/>
</dbReference>
<comment type="function">
    <text evidence="5">A flexible structure which links the flagellar filament to the drive apparatus in the basal body.</text>
</comment>
<dbReference type="Pfam" id="PF06429">
    <property type="entry name" value="Flg_bbr_C"/>
    <property type="match status" value="1"/>
</dbReference>
<keyword evidence="11" id="KW-1185">Reference proteome</keyword>
<evidence type="ECO:0000256" key="2">
    <source>
        <dbReference type="ARBA" id="ARBA00009677"/>
    </source>
</evidence>
<name>A0ABU0JIF5_9HYPH</name>
<feature type="domain" description="Flagellar hook protein FlgE/F/G-like D1" evidence="9">
    <location>
        <begin position="85"/>
        <end position="137"/>
    </location>
</feature>
<keyword evidence="10" id="KW-0966">Cell projection</keyword>
<dbReference type="InterPro" id="IPR020013">
    <property type="entry name" value="Flagellar_FlgE/F/G"/>
</dbReference>
<evidence type="ECO:0000256" key="4">
    <source>
        <dbReference type="ARBA" id="ARBA00023143"/>
    </source>
</evidence>
<sequence length="453" mass="45992">MGIFSALSTAVSGLRAQSFALENISGNIANSQTIGYKRSDTSFLDLISADGPAAYQTAGSVRALTRSSNSVQGSVQNSDIATNMAINGDGYFIVGAKAGSAGGGPVFGAESLYTRRGDFSLDKSGYLVNGAGYYLKALPVDPATGSPSSGMPVPVQLTKSFLAAKPTQTITYRANLPQFPLTSQADASVPGSELLPAGLIDGTGPAGTSISGDEQSSFLSNSISGGAVTAYDANGNPVSLQLRWGKVSDSPATWNLFYQSNTSATGTDTAYQNVGTTFTFDSAGQLTSPTGGSVSLAGVSVNGVGLGDVTMNLGAKGLTQYADAGGAVQVNALTQDGYAAGEVISVGVTDGGHVVANYSNGQTLEIARVVLATFNGQDSLQKRDGGAFAETLDSGPPILGGSAEITGSATEASNTDIASEFSKLIVTQQAYSANTRIVSTADQMMQEALGMKR</sequence>
<comment type="subcellular location">
    <subcellularLocation>
        <location evidence="1 5">Bacterial flagellum basal body</location>
    </subcellularLocation>
</comment>
<organism evidence="10 11">
    <name type="scientific">Labrys wisconsinensis</name>
    <dbReference type="NCBI Taxonomy" id="425677"/>
    <lineage>
        <taxon>Bacteria</taxon>
        <taxon>Pseudomonadati</taxon>
        <taxon>Pseudomonadota</taxon>
        <taxon>Alphaproteobacteria</taxon>
        <taxon>Hyphomicrobiales</taxon>
        <taxon>Xanthobacteraceae</taxon>
        <taxon>Labrys</taxon>
    </lineage>
</organism>
<evidence type="ECO:0000259" key="9">
    <source>
        <dbReference type="Pfam" id="PF22692"/>
    </source>
</evidence>
<feature type="domain" description="Flagellar hook protein FlgE D2" evidence="8">
    <location>
        <begin position="227"/>
        <end position="338"/>
    </location>
</feature>
<evidence type="ECO:0000259" key="7">
    <source>
        <dbReference type="Pfam" id="PF06429"/>
    </source>
</evidence>